<reference evidence="9 10" key="1">
    <citation type="journal article" date="2019" name="Int. J. Syst. Evol. Microbiol.">
        <title>The Global Catalogue of Microorganisms (GCM) 10K type strain sequencing project: providing services to taxonomists for standard genome sequencing and annotation.</title>
        <authorList>
            <consortium name="The Broad Institute Genomics Platform"/>
            <consortium name="The Broad Institute Genome Sequencing Center for Infectious Disease"/>
            <person name="Wu L."/>
            <person name="Ma J."/>
        </authorList>
    </citation>
    <scope>NUCLEOTIDE SEQUENCE [LARGE SCALE GENOMIC DNA]</scope>
    <source>
        <strain evidence="9 10">JCM 13023</strain>
    </source>
</reference>
<dbReference type="PANTHER" id="PTHR33841">
    <property type="entry name" value="DNA METHYLTRANSFERASE YEEA-RELATED"/>
    <property type="match status" value="1"/>
</dbReference>
<dbReference type="InterPro" id="IPR054277">
    <property type="entry name" value="DUF7008"/>
</dbReference>
<proteinExistence type="predicted"/>
<evidence type="ECO:0000256" key="1">
    <source>
        <dbReference type="ARBA" id="ARBA00011900"/>
    </source>
</evidence>
<dbReference type="RefSeq" id="WP_253862674.1">
    <property type="nucleotide sequence ID" value="NZ_BAAALN010000003.1"/>
</dbReference>
<evidence type="ECO:0000256" key="6">
    <source>
        <dbReference type="SAM" id="MobiDB-lite"/>
    </source>
</evidence>
<dbReference type="Pfam" id="PF22654">
    <property type="entry name" value="DUF7008"/>
    <property type="match status" value="1"/>
</dbReference>
<keyword evidence="3" id="KW-0808">Transferase</keyword>
<dbReference type="Gene3D" id="3.40.50.150">
    <property type="entry name" value="Vaccinia Virus protein VP39"/>
    <property type="match status" value="1"/>
</dbReference>
<dbReference type="PRINTS" id="PR00507">
    <property type="entry name" value="N12N6MTFRASE"/>
</dbReference>
<comment type="catalytic activity">
    <reaction evidence="5">
        <text>a 2'-deoxyadenosine in DNA + S-adenosyl-L-methionine = an N(6)-methyl-2'-deoxyadenosine in DNA + S-adenosyl-L-homocysteine + H(+)</text>
        <dbReference type="Rhea" id="RHEA:15197"/>
        <dbReference type="Rhea" id="RHEA-COMP:12418"/>
        <dbReference type="Rhea" id="RHEA-COMP:12419"/>
        <dbReference type="ChEBI" id="CHEBI:15378"/>
        <dbReference type="ChEBI" id="CHEBI:57856"/>
        <dbReference type="ChEBI" id="CHEBI:59789"/>
        <dbReference type="ChEBI" id="CHEBI:90615"/>
        <dbReference type="ChEBI" id="CHEBI:90616"/>
        <dbReference type="EC" id="2.1.1.72"/>
    </reaction>
</comment>
<dbReference type="Pfam" id="PF07669">
    <property type="entry name" value="Eco57I"/>
    <property type="match status" value="1"/>
</dbReference>
<evidence type="ECO:0000259" key="7">
    <source>
        <dbReference type="Pfam" id="PF07669"/>
    </source>
</evidence>
<dbReference type="EC" id="2.1.1.72" evidence="1"/>
<protein>
    <recommendedName>
        <fullName evidence="1">site-specific DNA-methyltransferase (adenine-specific)</fullName>
        <ecNumber evidence="1">2.1.1.72</ecNumber>
    </recommendedName>
</protein>
<gene>
    <name evidence="9" type="primary">pglX</name>
    <name evidence="9" type="ORF">GCM10009676_08880</name>
</gene>
<dbReference type="InterPro" id="IPR029063">
    <property type="entry name" value="SAM-dependent_MTases_sf"/>
</dbReference>
<feature type="domain" description="Type II methyltransferase M.TaqI-like" evidence="7">
    <location>
        <begin position="282"/>
        <end position="457"/>
    </location>
</feature>
<dbReference type="PANTHER" id="PTHR33841:SF1">
    <property type="entry name" value="DNA METHYLTRANSFERASE A"/>
    <property type="match status" value="1"/>
</dbReference>
<keyword evidence="2" id="KW-0489">Methyltransferase</keyword>
<dbReference type="InterPro" id="IPR050953">
    <property type="entry name" value="N4_N6_ade-DNA_methylase"/>
</dbReference>
<keyword evidence="10" id="KW-1185">Reference proteome</keyword>
<dbReference type="SUPFAM" id="SSF53335">
    <property type="entry name" value="S-adenosyl-L-methionine-dependent methyltransferases"/>
    <property type="match status" value="1"/>
</dbReference>
<accession>A0ABN1W051</accession>
<evidence type="ECO:0000313" key="10">
    <source>
        <dbReference type="Proteomes" id="UP001500653"/>
    </source>
</evidence>
<dbReference type="NCBIfam" id="NF033451">
    <property type="entry name" value="BREX_2_MTaseX"/>
    <property type="match status" value="1"/>
</dbReference>
<evidence type="ECO:0000256" key="3">
    <source>
        <dbReference type="ARBA" id="ARBA00022679"/>
    </source>
</evidence>
<dbReference type="PROSITE" id="PS00092">
    <property type="entry name" value="N6_MTASE"/>
    <property type="match status" value="1"/>
</dbReference>
<dbReference type="Proteomes" id="UP001500653">
    <property type="component" value="Unassembled WGS sequence"/>
</dbReference>
<keyword evidence="4" id="KW-0949">S-adenosyl-L-methionine</keyword>
<evidence type="ECO:0000256" key="5">
    <source>
        <dbReference type="ARBA" id="ARBA00047942"/>
    </source>
</evidence>
<feature type="region of interest" description="Disordered" evidence="6">
    <location>
        <begin position="1176"/>
        <end position="1220"/>
    </location>
</feature>
<name>A0ABN1W051_9PSEU</name>
<feature type="domain" description="DUF7008" evidence="8">
    <location>
        <begin position="823"/>
        <end position="1185"/>
    </location>
</feature>
<evidence type="ECO:0000259" key="8">
    <source>
        <dbReference type="Pfam" id="PF22654"/>
    </source>
</evidence>
<dbReference type="InterPro" id="IPR011639">
    <property type="entry name" value="MethylTrfase_TaqI-like_dom"/>
</dbReference>
<feature type="compositionally biased region" description="Low complexity" evidence="6">
    <location>
        <begin position="1189"/>
        <end position="1204"/>
    </location>
</feature>
<feature type="compositionally biased region" description="Basic residues" evidence="6">
    <location>
        <begin position="1179"/>
        <end position="1188"/>
    </location>
</feature>
<comment type="caution">
    <text evidence="9">The sequence shown here is derived from an EMBL/GenBank/DDBJ whole genome shotgun (WGS) entry which is preliminary data.</text>
</comment>
<organism evidence="9 10">
    <name type="scientific">Prauserella halophila</name>
    <dbReference type="NCBI Taxonomy" id="185641"/>
    <lineage>
        <taxon>Bacteria</taxon>
        <taxon>Bacillati</taxon>
        <taxon>Actinomycetota</taxon>
        <taxon>Actinomycetes</taxon>
        <taxon>Pseudonocardiales</taxon>
        <taxon>Pseudonocardiaceae</taxon>
        <taxon>Prauserella</taxon>
    </lineage>
</organism>
<dbReference type="EMBL" id="BAAALN010000003">
    <property type="protein sequence ID" value="GAA1228668.1"/>
    <property type="molecule type" value="Genomic_DNA"/>
</dbReference>
<evidence type="ECO:0000256" key="4">
    <source>
        <dbReference type="ARBA" id="ARBA00022691"/>
    </source>
</evidence>
<evidence type="ECO:0000313" key="9">
    <source>
        <dbReference type="EMBL" id="GAA1228668.1"/>
    </source>
</evidence>
<dbReference type="InterPro" id="IPR002052">
    <property type="entry name" value="DNA_methylase_N6_adenine_CS"/>
</dbReference>
<evidence type="ECO:0000256" key="2">
    <source>
        <dbReference type="ARBA" id="ARBA00022603"/>
    </source>
</evidence>
<sequence length="1220" mass="137758">MAKVTGLVGALQRQVEDLEQDLRARVDGPDEFARDEGVFERWYAEYEAALKSDRTAASWQAWRDERVTQVAVAWVLVTVFARFCEDNRLVSRVWIAGPDRTRRQDALDARDAYFQEHPEHNDRHWLLQIVEHFAGMRATAGLVDGYSPLWQVSPSGDAALRLLQFWWDQDSEGELLWRFGPEVNPELDTRFLGDLYQDLSEFAQEHYALLQTPEFVEEFILDQTFEPALAERQLDGFTVIDPTCGSGHFLLGAFDRLVDRWSKQEPNLDTRTLVQKALDGVRGVDINPFAVAIARFRLIVAALKATGDTSLEHAPDFHTQLAAGDSLIYGAKQTNLHGDLFSTDTDGDTYAYATENATLLKKILHDHYDVVVGNPPYITAKDKAQNSAYRALYGYCKGKYALTVPFMELFFNLARSGDRPGWTGQITSNSFMKREFGTPIIEKFLANKDLRSVIDTSGAYIPGHGTPTVILIGRNQGKVDDTARAVLGVRGEPGRPEDPAKGLVWSSIVNHVDDPGFENDWVTVANLDRSALNGHPWSLAGGGAVELSEAIQENASNALDSVIASAGITAVTGEDDFFMFPTARDCDRIGWGLTTFLVEGEYVRDWDVDAGLQAAGWTYDEAFKVKPLEELGSLGRWLQMYKSVLDKRKRFGVPMVERGLAWYEWQELYLSKFRSELSIAFAFVATHNHFVLDRGGKVFKQSAPVMKLPEGASEDDHLELLGVLNSSVACFWLKQNSHGKGNGGVNEGFRGDEWDEFYEFTGTTLKDFPLPAEFPLERARRLDTLAQELARHTPQAVAEAGVPTKQALDAAYAEHERIRAQLIAEQEELDWECYRLYGLVDEDLTYSGELPGLSLGERAFEIVLARAMAEGEHTAWFERHRSTPITESPEHWTADYRDLVQRRLDLIASDRNIRLLEKPEHKRRWQSDPWDKRVRTALRDWLLDRLEDRSLWFDKQNRPRPRSIAQLADLVGTDAEFTGVLELWMGQPDVDTSAALQQLVDDQAVPFLAAYRYKESGLTKRAAWEDTWRLQRLEDDGAPPDKPIPVPPKYSKADFQRGEYWQHRGKLDVPKERFISYPDAGRETDPTPLLGWAGWDHAQQALAVATIMNEREQEGWTDEQLLPLIAGLAELQPWVRQWHHDTDPNYGVSLASFVDEELATRCTRAGTTAAELAAWRPAKPVRRKRKTTTAKAQQNTAKAQQSTARQNTAQHNTGHGAHDE</sequence>